<dbReference type="InterPro" id="IPR007391">
    <property type="entry name" value="Vancomycin_resist_VanW"/>
</dbReference>
<dbReference type="PANTHER" id="PTHR35788">
    <property type="entry name" value="EXPORTED PROTEIN-RELATED"/>
    <property type="match status" value="1"/>
</dbReference>
<reference evidence="4 5" key="1">
    <citation type="submission" date="2023-01" db="EMBL/GenBank/DDBJ databases">
        <authorList>
            <person name="Lee S.H."/>
            <person name="Jung H.S."/>
            <person name="Yun J.U."/>
        </authorList>
    </citation>
    <scope>NUCLEOTIDE SEQUENCE [LARGE SCALE GENOMIC DNA]</scope>
    <source>
        <strain evidence="4 5">CBA3646</strain>
    </source>
</reference>
<keyword evidence="2" id="KW-0812">Transmembrane</keyword>
<dbReference type="PANTHER" id="PTHR35788:SF1">
    <property type="entry name" value="EXPORTED PROTEIN"/>
    <property type="match status" value="1"/>
</dbReference>
<proteinExistence type="predicted"/>
<dbReference type="InterPro" id="IPR052913">
    <property type="entry name" value="Glycopeptide_resist_protein"/>
</dbReference>
<dbReference type="PROSITE" id="PS51109">
    <property type="entry name" value="G5"/>
    <property type="match status" value="1"/>
</dbReference>
<feature type="domain" description="G5" evidence="3">
    <location>
        <begin position="368"/>
        <end position="448"/>
    </location>
</feature>
<evidence type="ECO:0000313" key="5">
    <source>
        <dbReference type="Proteomes" id="UP001210339"/>
    </source>
</evidence>
<evidence type="ECO:0000256" key="2">
    <source>
        <dbReference type="SAM" id="Phobius"/>
    </source>
</evidence>
<gene>
    <name evidence="4" type="ORF">O6R05_05525</name>
</gene>
<feature type="transmembrane region" description="Helical" evidence="2">
    <location>
        <begin position="12"/>
        <end position="31"/>
    </location>
</feature>
<organism evidence="4 5">
    <name type="scientific">Peptoniphilus equinus</name>
    <dbReference type="NCBI Taxonomy" id="3016343"/>
    <lineage>
        <taxon>Bacteria</taxon>
        <taxon>Bacillati</taxon>
        <taxon>Bacillota</taxon>
        <taxon>Tissierellia</taxon>
        <taxon>Tissierellales</taxon>
        <taxon>Peptoniphilaceae</taxon>
        <taxon>Peptoniphilus</taxon>
    </lineage>
</organism>
<dbReference type="Proteomes" id="UP001210339">
    <property type="component" value="Chromosome"/>
</dbReference>
<evidence type="ECO:0000256" key="1">
    <source>
        <dbReference type="ARBA" id="ARBA00022729"/>
    </source>
</evidence>
<evidence type="ECO:0000259" key="3">
    <source>
        <dbReference type="PROSITE" id="PS51109"/>
    </source>
</evidence>
<accession>A0ABY7QU96</accession>
<protein>
    <submittedName>
        <fullName evidence="4">VanW family protein</fullName>
    </submittedName>
</protein>
<dbReference type="SMART" id="SM01208">
    <property type="entry name" value="G5"/>
    <property type="match status" value="1"/>
</dbReference>
<keyword evidence="2" id="KW-0472">Membrane</keyword>
<sequence length="459" mass="50281">MNSSWAEQHKNKIILVVTALVALFAGSFVYYSHVLPKTTIHDGVYIGELNLSGLTKDEAEARLKQATAESVKTQVMSFVLDDTTYTIPYEDLGYKVDIDKTVERAYAVGRTESGVVNYVALITPFIPKTIDLADGLDSKLLNDAINHLATRYYVAARNADVLITDSGEVQKVTPAAGRYLNADDARKKILDNVKKNEPVNLLINPIYPEITEEAFTDIDALLGEFTTDYHTSAKGRKANVALGSNFFNHMVVKPGENVSFLDTVGGITADNGFESAGVLVNGELEQGVGGGICQVSSTLYNALILADLQIDERYNHSRPIAYVDPGTDAAVVEGYKDLKFTNNTNHNIYLKAQADGNTLHFQVFGHGADRDYDVTIASKLVSVQEPDTLTQYTSKLDEGDEKVESRGKKGYVYATYKTITKDGESETVKIATSNYIPKDRVVLVGTGERDDDEMLAKSK</sequence>
<name>A0ABY7QU96_9FIRM</name>
<keyword evidence="1" id="KW-0732">Signal</keyword>
<dbReference type="Pfam" id="PF12229">
    <property type="entry name" value="PG_binding_4"/>
    <property type="match status" value="1"/>
</dbReference>
<dbReference type="Pfam" id="PF07501">
    <property type="entry name" value="G5"/>
    <property type="match status" value="1"/>
</dbReference>
<dbReference type="EMBL" id="CP115667">
    <property type="protein sequence ID" value="WBW49468.1"/>
    <property type="molecule type" value="Genomic_DNA"/>
</dbReference>
<dbReference type="RefSeq" id="WP_271190998.1">
    <property type="nucleotide sequence ID" value="NZ_CP115667.1"/>
</dbReference>
<keyword evidence="2" id="KW-1133">Transmembrane helix</keyword>
<evidence type="ECO:0000313" key="4">
    <source>
        <dbReference type="EMBL" id="WBW49468.1"/>
    </source>
</evidence>
<dbReference type="Pfam" id="PF04294">
    <property type="entry name" value="VanW"/>
    <property type="match status" value="1"/>
</dbReference>
<keyword evidence="5" id="KW-1185">Reference proteome</keyword>
<dbReference type="Gene3D" id="2.20.230.10">
    <property type="entry name" value="Resuscitation-promoting factor rpfb"/>
    <property type="match status" value="1"/>
</dbReference>
<dbReference type="InterPro" id="IPR022029">
    <property type="entry name" value="YoaR-like_PG-bd"/>
</dbReference>
<dbReference type="InterPro" id="IPR011098">
    <property type="entry name" value="G5_dom"/>
</dbReference>